<feature type="domain" description="CinA C-terminal" evidence="1">
    <location>
        <begin position="16"/>
        <end position="165"/>
    </location>
</feature>
<gene>
    <name evidence="2" type="ORF">K7G82_14385</name>
</gene>
<name>A0ABS7PQI2_9SPHN</name>
<dbReference type="Gene3D" id="3.90.950.20">
    <property type="entry name" value="CinA-like"/>
    <property type="match status" value="1"/>
</dbReference>
<proteinExistence type="predicted"/>
<dbReference type="Proteomes" id="UP000706039">
    <property type="component" value="Unassembled WGS sequence"/>
</dbReference>
<dbReference type="RefSeq" id="WP_222990591.1">
    <property type="nucleotide sequence ID" value="NZ_JAINVV010000006.1"/>
</dbReference>
<dbReference type="Pfam" id="PF02464">
    <property type="entry name" value="CinA"/>
    <property type="match status" value="1"/>
</dbReference>
<keyword evidence="3" id="KW-1185">Reference proteome</keyword>
<protein>
    <submittedName>
        <fullName evidence="2">CinA family protein</fullName>
    </submittedName>
</protein>
<dbReference type="InterPro" id="IPR036653">
    <property type="entry name" value="CinA-like_C"/>
</dbReference>
<accession>A0ABS7PQI2</accession>
<dbReference type="InterPro" id="IPR008136">
    <property type="entry name" value="CinA_C"/>
</dbReference>
<organism evidence="2 3">
    <name type="scientific">Sphingomonas colocasiae</name>
    <dbReference type="NCBI Taxonomy" id="1848973"/>
    <lineage>
        <taxon>Bacteria</taxon>
        <taxon>Pseudomonadati</taxon>
        <taxon>Pseudomonadota</taxon>
        <taxon>Alphaproteobacteria</taxon>
        <taxon>Sphingomonadales</taxon>
        <taxon>Sphingomonadaceae</taxon>
        <taxon>Sphingomonas</taxon>
    </lineage>
</organism>
<evidence type="ECO:0000313" key="2">
    <source>
        <dbReference type="EMBL" id="MBY8823488.1"/>
    </source>
</evidence>
<evidence type="ECO:0000313" key="3">
    <source>
        <dbReference type="Proteomes" id="UP000706039"/>
    </source>
</evidence>
<evidence type="ECO:0000259" key="1">
    <source>
        <dbReference type="Pfam" id="PF02464"/>
    </source>
</evidence>
<reference evidence="2 3" key="1">
    <citation type="submission" date="2021-08" db="EMBL/GenBank/DDBJ databases">
        <authorList>
            <person name="Tuo L."/>
        </authorList>
    </citation>
    <scope>NUCLEOTIDE SEQUENCE [LARGE SCALE GENOMIC DNA]</scope>
    <source>
        <strain evidence="2 3">JCM 31229</strain>
    </source>
</reference>
<dbReference type="EMBL" id="JAINVV010000006">
    <property type="protein sequence ID" value="MBY8823488.1"/>
    <property type="molecule type" value="Genomic_DNA"/>
</dbReference>
<dbReference type="NCBIfam" id="TIGR00199">
    <property type="entry name" value="PncC_domain"/>
    <property type="match status" value="1"/>
</dbReference>
<sequence>MTAETLSPALPEDVERLAQTLLTRACAESLTLATAESCTGGLIASILTDVEGMGHAFERGFIVYTGRAKADMLALDPGLIARCGAVSAGVAIAMAQGALAASHADIAVAVTGFAGPAGPDDEPGLVHFASARRGQAATHHVAHFGDIGRGGVRVAATRVALEMMLGEIDRTAPEAGNFGLLPVVGSESNQGD</sequence>
<comment type="caution">
    <text evidence="2">The sequence shown here is derived from an EMBL/GenBank/DDBJ whole genome shotgun (WGS) entry which is preliminary data.</text>
</comment>
<dbReference type="SUPFAM" id="SSF142433">
    <property type="entry name" value="CinA-like"/>
    <property type="match status" value="1"/>
</dbReference>